<accession>A0A840YBC9</accession>
<evidence type="ECO:0000256" key="3">
    <source>
        <dbReference type="RuleBase" id="RU361153"/>
    </source>
</evidence>
<feature type="chain" id="PRO_5032891479" description="Glycoside hydrolase family 5 domain-containing protein" evidence="4">
    <location>
        <begin position="25"/>
        <end position="385"/>
    </location>
</feature>
<dbReference type="InterPro" id="IPR017853">
    <property type="entry name" value="GH"/>
</dbReference>
<feature type="signal peptide" evidence="4">
    <location>
        <begin position="1"/>
        <end position="24"/>
    </location>
</feature>
<reference evidence="6 7" key="1">
    <citation type="submission" date="2020-08" db="EMBL/GenBank/DDBJ databases">
        <title>Genomic Encyclopedia of Type Strains, Phase IV (KMG-IV): sequencing the most valuable type-strain genomes for metagenomic binning, comparative biology and taxonomic classification.</title>
        <authorList>
            <person name="Goeker M."/>
        </authorList>
    </citation>
    <scope>NUCLEOTIDE SEQUENCE [LARGE SCALE GENOMIC DNA]</scope>
    <source>
        <strain evidence="6 7">DSM 26736</strain>
    </source>
</reference>
<dbReference type="PANTHER" id="PTHR34142:SF1">
    <property type="entry name" value="GLYCOSIDE HYDROLASE FAMILY 5 DOMAIN-CONTAINING PROTEIN"/>
    <property type="match status" value="1"/>
</dbReference>
<keyword evidence="1 3" id="KW-0378">Hydrolase</keyword>
<dbReference type="EMBL" id="JACIJF010000001">
    <property type="protein sequence ID" value="MBB5709339.1"/>
    <property type="molecule type" value="Genomic_DNA"/>
</dbReference>
<dbReference type="AlphaFoldDB" id="A0A840YBC9"/>
<dbReference type="PANTHER" id="PTHR34142">
    <property type="entry name" value="ENDO-BETA-1,4-GLUCANASE A"/>
    <property type="match status" value="1"/>
</dbReference>
<evidence type="ECO:0000259" key="5">
    <source>
        <dbReference type="Pfam" id="PF00150"/>
    </source>
</evidence>
<name>A0A840YBC9_9SPHN</name>
<proteinExistence type="inferred from homology"/>
<keyword evidence="2 3" id="KW-0326">Glycosidase</keyword>
<comment type="similarity">
    <text evidence="3">Belongs to the glycosyl hydrolase 5 (cellulase A) family.</text>
</comment>
<evidence type="ECO:0000256" key="4">
    <source>
        <dbReference type="SAM" id="SignalP"/>
    </source>
</evidence>
<dbReference type="Proteomes" id="UP000527143">
    <property type="component" value="Unassembled WGS sequence"/>
</dbReference>
<dbReference type="SUPFAM" id="SSF51445">
    <property type="entry name" value="(Trans)glycosidases"/>
    <property type="match status" value="1"/>
</dbReference>
<evidence type="ECO:0000256" key="2">
    <source>
        <dbReference type="ARBA" id="ARBA00023295"/>
    </source>
</evidence>
<dbReference type="InterPro" id="IPR001547">
    <property type="entry name" value="Glyco_hydro_5"/>
</dbReference>
<keyword evidence="4" id="KW-0732">Signal</keyword>
<dbReference type="GO" id="GO:0004553">
    <property type="term" value="F:hydrolase activity, hydrolyzing O-glycosyl compounds"/>
    <property type="evidence" value="ECO:0007669"/>
    <property type="project" value="InterPro"/>
</dbReference>
<dbReference type="Pfam" id="PF00150">
    <property type="entry name" value="Cellulase"/>
    <property type="match status" value="1"/>
</dbReference>
<evidence type="ECO:0000313" key="7">
    <source>
        <dbReference type="Proteomes" id="UP000527143"/>
    </source>
</evidence>
<comment type="caution">
    <text evidence="6">The sequence shown here is derived from an EMBL/GenBank/DDBJ whole genome shotgun (WGS) entry which is preliminary data.</text>
</comment>
<evidence type="ECO:0000256" key="1">
    <source>
        <dbReference type="ARBA" id="ARBA00022801"/>
    </source>
</evidence>
<sequence length="385" mass="41957">MKTQNSRKLAVFSAVSAFALAVSAVASQSNESAGILLTPAAAPAPAMQASKSGPSVTLPVASAVSSVPKQTVAVAKAAPLFGANLSGAEANGSDVLRPSLWDLQGYVERYNYKLIRYPFIDNRMTAARIVELRTLTEYARSKGVRMILDNHTYKWKSVQEMVTFWTTFARNFSDDGSVILDLVNEPSGFNDPVLTNDWMQWVRDSKLVIAGLRANGIKHPIALEYPQWSATFRFDKGEAAAMACESAGCALDRDKGGPLDPLNLTYINAHRYWDKGSSGTNGTCDLTWGPTSGIDSFAAQLRKRNLKGVITEAAFGSSYGTHATCAEMGKDAIADIKANGDVLLGVTWWGGGRMWPEKYHFKIEPKKDTRFQVEVTPFIKQLRGD</sequence>
<feature type="domain" description="Glycoside hydrolase family 5" evidence="5">
    <location>
        <begin position="113"/>
        <end position="350"/>
    </location>
</feature>
<evidence type="ECO:0000313" key="6">
    <source>
        <dbReference type="EMBL" id="MBB5709339.1"/>
    </source>
</evidence>
<dbReference type="InterPro" id="IPR018087">
    <property type="entry name" value="Glyco_hydro_5_CS"/>
</dbReference>
<organism evidence="6 7">
    <name type="scientific">Sphingomonas xinjiangensis</name>
    <dbReference type="NCBI Taxonomy" id="643568"/>
    <lineage>
        <taxon>Bacteria</taxon>
        <taxon>Pseudomonadati</taxon>
        <taxon>Pseudomonadota</taxon>
        <taxon>Alphaproteobacteria</taxon>
        <taxon>Sphingomonadales</taxon>
        <taxon>Sphingomonadaceae</taxon>
        <taxon>Sphingomonas</taxon>
    </lineage>
</organism>
<dbReference type="GO" id="GO:0009251">
    <property type="term" value="P:glucan catabolic process"/>
    <property type="evidence" value="ECO:0007669"/>
    <property type="project" value="TreeGrafter"/>
</dbReference>
<protein>
    <recommendedName>
        <fullName evidence="5">Glycoside hydrolase family 5 domain-containing protein</fullName>
    </recommendedName>
</protein>
<dbReference type="PROSITE" id="PS00659">
    <property type="entry name" value="GLYCOSYL_HYDROL_F5"/>
    <property type="match status" value="1"/>
</dbReference>
<dbReference type="RefSeq" id="WP_184083946.1">
    <property type="nucleotide sequence ID" value="NZ_JACIJF010000001.1"/>
</dbReference>
<dbReference type="Gene3D" id="3.20.20.80">
    <property type="entry name" value="Glycosidases"/>
    <property type="match status" value="1"/>
</dbReference>
<gene>
    <name evidence="6" type="ORF">FHT02_000545</name>
</gene>
<keyword evidence="7" id="KW-1185">Reference proteome</keyword>